<evidence type="ECO:0000313" key="6">
    <source>
        <dbReference type="EMBL" id="RIJ24446.1"/>
    </source>
</evidence>
<dbReference type="Gene3D" id="1.20.1550.10">
    <property type="entry name" value="DsbB-like"/>
    <property type="match status" value="1"/>
</dbReference>
<dbReference type="OrthoDB" id="9808637at2"/>
<proteinExistence type="predicted"/>
<dbReference type="GO" id="GO:0016020">
    <property type="term" value="C:membrane"/>
    <property type="evidence" value="ECO:0007669"/>
    <property type="project" value="UniProtKB-SubCell"/>
</dbReference>
<sequence length="178" mass="19271">MDAALSPLLRTWRWPVIALVISLTMLATAHAFERLAFLLPCQLCLRQREVYWAAAAMAVTGIILWNIRNNRRFLVAFNVMLGLVFTTGAVVAAYHAGVEWSWWPAPSGCTGEAVDVMALSLDGLNDRTAIASCTDAPWRMLGLSMAGWNALVSLGLAATSFVAAGLAFPRSYGELEPA</sequence>
<dbReference type="GO" id="GO:0015035">
    <property type="term" value="F:protein-disulfide reductase activity"/>
    <property type="evidence" value="ECO:0007669"/>
    <property type="project" value="InterPro"/>
</dbReference>
<dbReference type="SUPFAM" id="SSF158442">
    <property type="entry name" value="DsbB-like"/>
    <property type="match status" value="1"/>
</dbReference>
<dbReference type="GO" id="GO:0006457">
    <property type="term" value="P:protein folding"/>
    <property type="evidence" value="ECO:0007669"/>
    <property type="project" value="InterPro"/>
</dbReference>
<feature type="transmembrane region" description="Helical" evidence="5">
    <location>
        <begin position="74"/>
        <end position="96"/>
    </location>
</feature>
<evidence type="ECO:0000256" key="1">
    <source>
        <dbReference type="ARBA" id="ARBA00004141"/>
    </source>
</evidence>
<dbReference type="EMBL" id="QWGB01000005">
    <property type="protein sequence ID" value="RIJ24446.1"/>
    <property type="molecule type" value="Genomic_DNA"/>
</dbReference>
<protein>
    <submittedName>
        <fullName evidence="6">Disulfide bond formation protein B</fullName>
    </submittedName>
</protein>
<keyword evidence="7" id="KW-1185">Reference proteome</keyword>
<dbReference type="InterPro" id="IPR003752">
    <property type="entry name" value="DiS_bond_form_DsbB/BdbC"/>
</dbReference>
<evidence type="ECO:0000256" key="5">
    <source>
        <dbReference type="SAM" id="Phobius"/>
    </source>
</evidence>
<organism evidence="6 7">
    <name type="scientific">Henriciella barbarensis</name>
    <dbReference type="NCBI Taxonomy" id="86342"/>
    <lineage>
        <taxon>Bacteria</taxon>
        <taxon>Pseudomonadati</taxon>
        <taxon>Pseudomonadota</taxon>
        <taxon>Alphaproteobacteria</taxon>
        <taxon>Hyphomonadales</taxon>
        <taxon>Hyphomonadaceae</taxon>
        <taxon>Henriciella</taxon>
    </lineage>
</organism>
<keyword evidence="3 5" id="KW-1133">Transmembrane helix</keyword>
<dbReference type="PIRSF" id="PIRSF033913">
    <property type="entry name" value="S-S_format_DsbB"/>
    <property type="match status" value="1"/>
</dbReference>
<feature type="transmembrane region" description="Helical" evidence="5">
    <location>
        <begin position="146"/>
        <end position="168"/>
    </location>
</feature>
<feature type="transmembrane region" description="Helical" evidence="5">
    <location>
        <begin position="50"/>
        <end position="67"/>
    </location>
</feature>
<comment type="subcellular location">
    <subcellularLocation>
        <location evidence="1">Membrane</location>
        <topology evidence="1">Multi-pass membrane protein</topology>
    </subcellularLocation>
</comment>
<keyword evidence="2 5" id="KW-0812">Transmembrane</keyword>
<reference evidence="6 7" key="1">
    <citation type="submission" date="2018-08" db="EMBL/GenBank/DDBJ databases">
        <title>Henriciella mobilis sp. nov., isolated from seawater.</title>
        <authorList>
            <person name="Cheng H."/>
            <person name="Wu Y.-H."/>
            <person name="Xu X.-W."/>
            <person name="Guo L.-L."/>
        </authorList>
    </citation>
    <scope>NUCLEOTIDE SEQUENCE [LARGE SCALE GENOMIC DNA]</scope>
    <source>
        <strain evidence="6 7">CCUG66934</strain>
    </source>
</reference>
<evidence type="ECO:0000256" key="3">
    <source>
        <dbReference type="ARBA" id="ARBA00022989"/>
    </source>
</evidence>
<evidence type="ECO:0000313" key="7">
    <source>
        <dbReference type="Proteomes" id="UP000265431"/>
    </source>
</evidence>
<keyword evidence="4 5" id="KW-0472">Membrane</keyword>
<name>A0A399QZ82_9PROT</name>
<dbReference type="RefSeq" id="WP_119379636.1">
    <property type="nucleotide sequence ID" value="NZ_QWGB01000005.1"/>
</dbReference>
<evidence type="ECO:0000256" key="2">
    <source>
        <dbReference type="ARBA" id="ARBA00022692"/>
    </source>
</evidence>
<dbReference type="Proteomes" id="UP000265431">
    <property type="component" value="Unassembled WGS sequence"/>
</dbReference>
<dbReference type="InterPro" id="IPR023380">
    <property type="entry name" value="DsbB-like_sf"/>
</dbReference>
<dbReference type="Pfam" id="PF02600">
    <property type="entry name" value="DsbB"/>
    <property type="match status" value="1"/>
</dbReference>
<comment type="caution">
    <text evidence="6">The sequence shown here is derived from an EMBL/GenBank/DDBJ whole genome shotgun (WGS) entry which is preliminary data.</text>
</comment>
<evidence type="ECO:0000256" key="4">
    <source>
        <dbReference type="ARBA" id="ARBA00023136"/>
    </source>
</evidence>
<dbReference type="InterPro" id="IPR024199">
    <property type="entry name" value="Uncharacterised_DsbB"/>
</dbReference>
<gene>
    <name evidence="6" type="ORF">D1224_09475</name>
</gene>
<dbReference type="AlphaFoldDB" id="A0A399QZ82"/>
<accession>A0A399QZ82</accession>